<gene>
    <name evidence="1" type="ORF">VSR83_34740</name>
</gene>
<comment type="caution">
    <text evidence="1">The sequence shown here is derived from an EMBL/GenBank/DDBJ whole genome shotgun (WGS) entry which is preliminary data.</text>
</comment>
<sequence>MTSGPRSEDSQHDGASALPVAQYLRMSTDHQQYSTENQRMAIAEYARTHGMRVVRTYLDEGKSGLTISGRPGLKRLIAEVTQGCADFRAILVYDISRWGRFQDADESSFYEQLCRRAGIRVLYCEDDIANDGSPVAGLVRQVRRMASGDFSRNLSQKVFAGQRTLILLKVRQGGTPGFGLRRLLVDAQRKPKEILVSGQHKSIQTDRIILVPGPPEEVALVMSMYEWFVHDQWTERQIAGHLNALGIRSDLGRPWTAGTVHQVLTNEKYIGNNVWNRTSFRLKVEHRRNPPDQWVRSDGAFEPIVPAELFQAARDIILKRHRHWSDDQMLDALRGVFAQAGFLSGWVIDEHENVPSSSAYASRFGGLLRAYSLVGFRPRHDYRYLVINEALRRLHPSIVDEIILGIERGGGWVARAQVADLLLVNGEFTVSVVVVRCKTTESGRRRWVVHLDRALLPDVTIIVRMDASNAFACDYFILPAIDFPAEMGELKEENQFFLEAYRFDDLSMFYALSARTVCREVA</sequence>
<reference evidence="1" key="1">
    <citation type="submission" date="2024-01" db="EMBL/GenBank/DDBJ databases">
        <title>The diversity of rhizobia nodulating Mimosa spp. in eleven states of Brazil covering several biomes is determined by host plant, location, and edaphic factors.</title>
        <authorList>
            <person name="Rouws L."/>
            <person name="Barauna A."/>
            <person name="Beukes C."/>
            <person name="De Faria S.M."/>
            <person name="Gross E."/>
            <person name="Dos Reis Junior F.B."/>
            <person name="Simon M."/>
            <person name="Maluk M."/>
            <person name="Odee D.W."/>
            <person name="Kenicer G."/>
            <person name="Young J.P.W."/>
            <person name="Reis V.M."/>
            <person name="Zilli J."/>
            <person name="James E.K."/>
        </authorList>
    </citation>
    <scope>NUCLEOTIDE SEQUENCE</scope>
    <source>
        <strain evidence="1">JPY452</strain>
    </source>
</reference>
<dbReference type="EMBL" id="JAYMRU010000037">
    <property type="protein sequence ID" value="MEM5405110.1"/>
    <property type="molecule type" value="Genomic_DNA"/>
</dbReference>
<evidence type="ECO:0000313" key="2">
    <source>
        <dbReference type="Proteomes" id="UP001392318"/>
    </source>
</evidence>
<organism evidence="1 2">
    <name type="scientific">Paraburkholderia unamae</name>
    <dbReference type="NCBI Taxonomy" id="219649"/>
    <lineage>
        <taxon>Bacteria</taxon>
        <taxon>Pseudomonadati</taxon>
        <taxon>Pseudomonadota</taxon>
        <taxon>Betaproteobacteria</taxon>
        <taxon>Burkholderiales</taxon>
        <taxon>Burkholderiaceae</taxon>
        <taxon>Paraburkholderia</taxon>
    </lineage>
</organism>
<accession>A0ACC6RUD4</accession>
<proteinExistence type="predicted"/>
<protein>
    <submittedName>
        <fullName evidence="1">Recombinase family protein</fullName>
    </submittedName>
</protein>
<dbReference type="Proteomes" id="UP001392318">
    <property type="component" value="Unassembled WGS sequence"/>
</dbReference>
<keyword evidence="2" id="KW-1185">Reference proteome</keyword>
<evidence type="ECO:0000313" key="1">
    <source>
        <dbReference type="EMBL" id="MEM5405110.1"/>
    </source>
</evidence>
<name>A0ACC6RUD4_9BURK</name>